<organism evidence="2 3">
    <name type="scientific">Pasteurella atlantica</name>
    <dbReference type="NCBI Taxonomy" id="2827233"/>
    <lineage>
        <taxon>Bacteria</taxon>
        <taxon>Pseudomonadati</taxon>
        <taxon>Pseudomonadota</taxon>
        <taxon>Gammaproteobacteria</taxon>
        <taxon>Pasteurellales</taxon>
        <taxon>Pasteurellaceae</taxon>
        <taxon>Pasteurella</taxon>
    </lineage>
</organism>
<evidence type="ECO:0000313" key="2">
    <source>
        <dbReference type="EMBL" id="MDP8188260.1"/>
    </source>
</evidence>
<name>A0AAW8CQT9_9PAST</name>
<dbReference type="Proteomes" id="UP001230466">
    <property type="component" value="Unassembled WGS sequence"/>
</dbReference>
<dbReference type="InterPro" id="IPR054075">
    <property type="entry name" value="Gp53-like_C"/>
</dbReference>
<proteinExistence type="predicted"/>
<evidence type="ECO:0000313" key="3">
    <source>
        <dbReference type="Proteomes" id="UP001230466"/>
    </source>
</evidence>
<dbReference type="Pfam" id="PF21882">
    <property type="entry name" value="Gp53-like_C"/>
    <property type="match status" value="1"/>
</dbReference>
<comment type="caution">
    <text evidence="2">The sequence shown here is derived from an EMBL/GenBank/DDBJ whole genome shotgun (WGS) entry which is preliminary data.</text>
</comment>
<evidence type="ECO:0000259" key="1">
    <source>
        <dbReference type="Pfam" id="PF21882"/>
    </source>
</evidence>
<feature type="non-terminal residue" evidence="2">
    <location>
        <position position="1"/>
    </location>
</feature>
<dbReference type="RefSeq" id="WP_420797738.1">
    <property type="nucleotide sequence ID" value="NZ_JASAVV010000054.1"/>
</dbReference>
<dbReference type="AlphaFoldDB" id="A0AAW8CQT9"/>
<sequence length="138" mass="16240">IHQEYRTNEGELYIRHFANNEWSEWELLNPRTVQNLTQNGWKKLPSGLILQWGYVNNQQGYEHSRRYNFNISFTQNCFGFFITSIDNLKELGHHYANTHNDSSYTTSATVKNVNANSFEAWIDDNSGSCKFYWFAIGQ</sequence>
<reference evidence="2" key="1">
    <citation type="journal article" date="2023" name="Front. Microbiol.">
        <title>Phylogeography and host specificity of Pasteurellaceae pathogenic to sea-farmed fish in the north-east Atlantic.</title>
        <authorList>
            <person name="Gulla S."/>
            <person name="Colquhoun D.J."/>
            <person name="Olsen A.B."/>
            <person name="Spilsberg B."/>
            <person name="Lagesen K."/>
            <person name="Aakesson C.P."/>
            <person name="Strom S."/>
            <person name="Manji F."/>
            <person name="Birkbeck T.H."/>
            <person name="Nilsen H.K."/>
        </authorList>
    </citation>
    <scope>NUCLEOTIDE SEQUENCE</scope>
    <source>
        <strain evidence="2">VIB1234</strain>
    </source>
</reference>
<dbReference type="Gene3D" id="2.60.40.3940">
    <property type="match status" value="1"/>
</dbReference>
<gene>
    <name evidence="2" type="ORF">QJU78_10950</name>
</gene>
<feature type="domain" description="Putative tail fiber protein gp53-like C-terminal" evidence="1">
    <location>
        <begin position="43"/>
        <end position="137"/>
    </location>
</feature>
<dbReference type="EMBL" id="JASAYJ010000056">
    <property type="protein sequence ID" value="MDP8188260.1"/>
    <property type="molecule type" value="Genomic_DNA"/>
</dbReference>
<accession>A0AAW8CQT9</accession>
<protein>
    <recommendedName>
        <fullName evidence="1">Putative tail fiber protein gp53-like C-terminal domain-containing protein</fullName>
    </recommendedName>
</protein>